<evidence type="ECO:0000256" key="2">
    <source>
        <dbReference type="ARBA" id="ARBA00022448"/>
    </source>
</evidence>
<evidence type="ECO:0000313" key="7">
    <source>
        <dbReference type="EMBL" id="RPA85783.1"/>
    </source>
</evidence>
<dbReference type="AlphaFoldDB" id="A0A3N4II01"/>
<dbReference type="GO" id="GO:0017056">
    <property type="term" value="F:structural constituent of nuclear pore"/>
    <property type="evidence" value="ECO:0007669"/>
    <property type="project" value="TreeGrafter"/>
</dbReference>
<feature type="domain" description="Nucleoporin Nup120 helical" evidence="5">
    <location>
        <begin position="693"/>
        <end position="800"/>
    </location>
</feature>
<evidence type="ECO:0000256" key="1">
    <source>
        <dbReference type="ARBA" id="ARBA00004123"/>
    </source>
</evidence>
<name>A0A3N4II01_ASCIM</name>
<keyword evidence="3" id="KW-0539">Nucleus</keyword>
<dbReference type="GO" id="GO:0005643">
    <property type="term" value="C:nuclear pore"/>
    <property type="evidence" value="ECO:0007669"/>
    <property type="project" value="TreeGrafter"/>
</dbReference>
<dbReference type="InterPro" id="IPR021717">
    <property type="entry name" value="Nucleoporin_Nup160"/>
</dbReference>
<feature type="domain" description="Nucleoporin Nup120/160 beta-propeller" evidence="4">
    <location>
        <begin position="129"/>
        <end position="628"/>
    </location>
</feature>
<organism evidence="7 8">
    <name type="scientific">Ascobolus immersus RN42</name>
    <dbReference type="NCBI Taxonomy" id="1160509"/>
    <lineage>
        <taxon>Eukaryota</taxon>
        <taxon>Fungi</taxon>
        <taxon>Dikarya</taxon>
        <taxon>Ascomycota</taxon>
        <taxon>Pezizomycotina</taxon>
        <taxon>Pezizomycetes</taxon>
        <taxon>Pezizales</taxon>
        <taxon>Ascobolaceae</taxon>
        <taxon>Ascobolus</taxon>
    </lineage>
</organism>
<evidence type="ECO:0008006" key="9">
    <source>
        <dbReference type="Google" id="ProtNLM"/>
    </source>
</evidence>
<dbReference type="Pfam" id="PF23300">
    <property type="entry name" value="HEAT_Nup120"/>
    <property type="match status" value="1"/>
</dbReference>
<sequence>MAQWNIVITVFCPDHSSSSPTHALYDVSHHGQYQHKLQFPSIPTRRLVPMEVLPSCTHYKETRINLDWISKSTTTILIPSPSSPDHHYVLAEPEPQLSTADEDIEGAFRSAHIATSTNTFFRPLNRFPRAILWRITDDSHTLTLNSVDFVRPDTSRIDQTIRLRFHAPIKEQCVALADGGDVDETVVYVLLSDKTVYTLRLKPDFWKSESARKRLPDWCRWYCPSTFTLNSPHLLVALDSESAVVALQNGGLLKLTKNRETWVDADGTMETKYYETSYNNSIMSTFKQFLMPFSHSSVAAGTIISLTQWDGLNDEDSEEEPLRYVLSVSVNRALKVWSPEHASPLWEGNILNEPKGSPILNELLESTPRQLVKIISKETELNLFYAITLDPETNSFKIWSARKNSRGEFSKLHDEFPEADLTPTPPKRGAQWEIHDFAVEEKEDTGTYNFWVLWKRHGHSKVHCHELDFSELTEKFDQYTVVSQERLQDFPVVDAGNYTVGSQDVGDFWEEWILFPERFPESVIETVLKVYAKRYPAAREQAYATGALPSRIASTVVACHQEPVDDDSMDVDARSGLAAHWERFAKLCSELDRERQAPMKLALDPYSHFLWVVYADGMNSIRECLELEYILENQSVFVEEPERVISGFVETPNPDRKKLSSSRTKDVMWLIYAASKLSQAWTAQDRQDFRMFLEEYVNQDPMFATIDRVETLYSKAIDGRFSLEFLAELGAILDNISDVFATFGRLYYFFRERGTAQNEAHLTPFGEKVLIKAAQEAIHIDTNTLVNVFSLFVLICCSADSLPLANEPKHPASALAEFLELYFNKVREYELLTWMSKRKLAETLDEDSEDALTNVLNDLSVSDSSIIPAEKKNCPILQLLLQEQMGPTLTGAYGSNVAPYARSFISYLHSQTYDTIAVDTATFLLNFQAYDLAKSFLRFVPTTHWGTYIKGRIHLATDDDEVAAVTFRRAASGLANQQVQSTLAPGPIQAIIGDDASLFGTGFACYYYHVARLFLKRKNYPYVLEFTQLALDTLHIPTHDTVLDAKKMSELEGPLLRVLFNAAQKTSTFPVAYLAAARMRDPETQKAAIGALVKDMVEQGQAQQLISFSFTGLQTLLEEVLEKKCEEVVDIKNEPAYHKVLYAWLVKKGDFKGAANALYSRLTKLKTAEAGLRDPRERTITDGQLVLLNAMHCLERDNAWVFGTERSKEGEVEGENGRLVPGGKRVRREGGDAANERVVVKVEDVYREYREERERNRMLARGRFYLD</sequence>
<dbReference type="PANTHER" id="PTHR21286:SF0">
    <property type="entry name" value="NUCLEAR PORE COMPLEX PROTEIN NUP160"/>
    <property type="match status" value="1"/>
</dbReference>
<proteinExistence type="predicted"/>
<dbReference type="STRING" id="1160509.A0A3N4II01"/>
<dbReference type="OrthoDB" id="67716at2759"/>
<evidence type="ECO:0000256" key="3">
    <source>
        <dbReference type="ARBA" id="ARBA00023242"/>
    </source>
</evidence>
<gene>
    <name evidence="7" type="ORF">BJ508DRAFT_302611</name>
</gene>
<dbReference type="Proteomes" id="UP000275078">
    <property type="component" value="Unassembled WGS sequence"/>
</dbReference>
<evidence type="ECO:0000259" key="6">
    <source>
        <dbReference type="Pfam" id="PF23300"/>
    </source>
</evidence>
<comment type="subcellular location">
    <subcellularLocation>
        <location evidence="1">Nucleus</location>
    </subcellularLocation>
</comment>
<keyword evidence="8" id="KW-1185">Reference proteome</keyword>
<dbReference type="Pfam" id="PF21486">
    <property type="entry name" value="NUP120_helical"/>
    <property type="match status" value="1"/>
</dbReference>
<dbReference type="InterPro" id="IPR056548">
    <property type="entry name" value="HEAT_Nup120"/>
</dbReference>
<protein>
    <recommendedName>
        <fullName evidence="9">Nucleoporin Nup120/160</fullName>
    </recommendedName>
</protein>
<evidence type="ECO:0000313" key="8">
    <source>
        <dbReference type="Proteomes" id="UP000275078"/>
    </source>
</evidence>
<evidence type="ECO:0000259" key="5">
    <source>
        <dbReference type="Pfam" id="PF21486"/>
    </source>
</evidence>
<dbReference type="Pfam" id="PF11715">
    <property type="entry name" value="Beta-prop_Nup120_160"/>
    <property type="match status" value="1"/>
</dbReference>
<dbReference type="InterPro" id="IPR048884">
    <property type="entry name" value="Nup120_helical"/>
</dbReference>
<evidence type="ECO:0000259" key="4">
    <source>
        <dbReference type="Pfam" id="PF11715"/>
    </source>
</evidence>
<dbReference type="InterPro" id="IPR059141">
    <property type="entry name" value="Beta-prop_Nup120_160"/>
</dbReference>
<accession>A0A3N4II01</accession>
<dbReference type="EMBL" id="ML119652">
    <property type="protein sequence ID" value="RPA85783.1"/>
    <property type="molecule type" value="Genomic_DNA"/>
</dbReference>
<feature type="domain" description="Nucleoporin nup120-like HEAT repeat" evidence="6">
    <location>
        <begin position="921"/>
        <end position="1098"/>
    </location>
</feature>
<keyword evidence="2" id="KW-0813">Transport</keyword>
<reference evidence="7 8" key="1">
    <citation type="journal article" date="2018" name="Nat. Ecol. Evol.">
        <title>Pezizomycetes genomes reveal the molecular basis of ectomycorrhizal truffle lifestyle.</title>
        <authorList>
            <person name="Murat C."/>
            <person name="Payen T."/>
            <person name="Noel B."/>
            <person name="Kuo A."/>
            <person name="Morin E."/>
            <person name="Chen J."/>
            <person name="Kohler A."/>
            <person name="Krizsan K."/>
            <person name="Balestrini R."/>
            <person name="Da Silva C."/>
            <person name="Montanini B."/>
            <person name="Hainaut M."/>
            <person name="Levati E."/>
            <person name="Barry K.W."/>
            <person name="Belfiori B."/>
            <person name="Cichocki N."/>
            <person name="Clum A."/>
            <person name="Dockter R.B."/>
            <person name="Fauchery L."/>
            <person name="Guy J."/>
            <person name="Iotti M."/>
            <person name="Le Tacon F."/>
            <person name="Lindquist E.A."/>
            <person name="Lipzen A."/>
            <person name="Malagnac F."/>
            <person name="Mello A."/>
            <person name="Molinier V."/>
            <person name="Miyauchi S."/>
            <person name="Poulain J."/>
            <person name="Riccioni C."/>
            <person name="Rubini A."/>
            <person name="Sitrit Y."/>
            <person name="Splivallo R."/>
            <person name="Traeger S."/>
            <person name="Wang M."/>
            <person name="Zifcakova L."/>
            <person name="Wipf D."/>
            <person name="Zambonelli A."/>
            <person name="Paolocci F."/>
            <person name="Nowrousian M."/>
            <person name="Ottonello S."/>
            <person name="Baldrian P."/>
            <person name="Spatafora J.W."/>
            <person name="Henrissat B."/>
            <person name="Nagy L.G."/>
            <person name="Aury J.M."/>
            <person name="Wincker P."/>
            <person name="Grigoriev I.V."/>
            <person name="Bonfante P."/>
            <person name="Martin F.M."/>
        </authorList>
    </citation>
    <scope>NUCLEOTIDE SEQUENCE [LARGE SCALE GENOMIC DNA]</scope>
    <source>
        <strain evidence="7 8">RN42</strain>
    </source>
</reference>
<dbReference type="PANTHER" id="PTHR21286">
    <property type="entry name" value="NUCLEAR PORE COMPLEX PROTEIN NUP160"/>
    <property type="match status" value="1"/>
</dbReference>